<evidence type="ECO:0000256" key="7">
    <source>
        <dbReference type="SAM" id="Phobius"/>
    </source>
</evidence>
<dbReference type="GO" id="GO:0005886">
    <property type="term" value="C:plasma membrane"/>
    <property type="evidence" value="ECO:0007669"/>
    <property type="project" value="UniProtKB-SubCell"/>
</dbReference>
<dbReference type="SUPFAM" id="SSF53649">
    <property type="entry name" value="Alkaline phosphatase-like"/>
    <property type="match status" value="1"/>
</dbReference>
<feature type="transmembrane region" description="Helical" evidence="7">
    <location>
        <begin position="136"/>
        <end position="164"/>
    </location>
</feature>
<dbReference type="InterPro" id="IPR050448">
    <property type="entry name" value="OpgB/LTA_synthase_biosynth"/>
</dbReference>
<keyword evidence="6 7" id="KW-0472">Membrane</keyword>
<evidence type="ECO:0000256" key="6">
    <source>
        <dbReference type="ARBA" id="ARBA00023136"/>
    </source>
</evidence>
<evidence type="ECO:0000256" key="1">
    <source>
        <dbReference type="ARBA" id="ARBA00004651"/>
    </source>
</evidence>
<dbReference type="EC" id="3.1.6.-" evidence="9"/>
<evidence type="ECO:0000256" key="3">
    <source>
        <dbReference type="ARBA" id="ARBA00022475"/>
    </source>
</evidence>
<protein>
    <submittedName>
        <fullName evidence="9">Arylsulfatase</fullName>
        <ecNumber evidence="9">3.1.6.-</ecNumber>
    </submittedName>
</protein>
<keyword evidence="9" id="KW-0378">Hydrolase</keyword>
<comment type="caution">
    <text evidence="9">The sequence shown here is derived from an EMBL/GenBank/DDBJ whole genome shotgun (WGS) entry which is preliminary data.</text>
</comment>
<dbReference type="Proteomes" id="UP000010296">
    <property type="component" value="Unassembled WGS sequence"/>
</dbReference>
<sequence length="628" mass="71690">MSRGKQKCFLFFVYKNRMENCPMSKRIKGLYFLGMLWSMILPFLSNLYLQWCQNNLSFATAIQFAFSWHTSKFFLGVLVLWVLFLFIWSILGKLKYSSLFFVISIGLIGFADYQKMSLRSEPLYPDDLKMVVQWQMLHDIVGTPIFILCVVMIFIGLGLLVWSMYCSLRLQKKMQFVRVSTLLISGGLLGYASNFNDDTNLLRQAFNQSATWVSYSQEMNYYNVGFIGGFLYNFHVEAMEEPSGYSEEAIQKIVAKYTKLASENNQETDTEQPNIIYIQSESFSDPSRLIGVDVSGDPLSSYKKLASKSFSGQMLSQNYGGGTANIEFEALTSFSMELLTSQMTTPYTMLVPKLSNLPSLVSFLKKQNYQTTAIHPYATSMYKRTDVYSVLGFDDFLDEEDIEEPTKIENNPYISDEAVYNQIIDTLDTSEQAQFIHFVTMQTHMPYGNKYDETEYAVSGTGNSITANDYAQDIAYSSQSLSAFVSELAKLDRPTIVVFWGDHLPSIYSDSTKAANSAVTLHLTEYLMYSTAQDWSTDTTNTLSPYYFAPTLLKKAQLPISGFYELLSQVEAFLPASEKGRSYYQGTWQQLAELTEEEQEIYHDYELIQYDQLQGKQYSTSAFFQVAP</sequence>
<dbReference type="InterPro" id="IPR000917">
    <property type="entry name" value="Sulfatase_N"/>
</dbReference>
<evidence type="ECO:0000256" key="2">
    <source>
        <dbReference type="ARBA" id="ARBA00004936"/>
    </source>
</evidence>
<feature type="transmembrane region" description="Helical" evidence="7">
    <location>
        <begin position="98"/>
        <end position="116"/>
    </location>
</feature>
<dbReference type="PANTHER" id="PTHR47371:SF3">
    <property type="entry name" value="PHOSPHOGLYCEROL TRANSFERASE I"/>
    <property type="match status" value="1"/>
</dbReference>
<accession>E6LHA6</accession>
<dbReference type="GO" id="GO:0016787">
    <property type="term" value="F:hydrolase activity"/>
    <property type="evidence" value="ECO:0007669"/>
    <property type="project" value="UniProtKB-KW"/>
</dbReference>
<dbReference type="eggNOG" id="COG1368">
    <property type="taxonomic scope" value="Bacteria"/>
</dbReference>
<keyword evidence="5 7" id="KW-1133">Transmembrane helix</keyword>
<dbReference type="CDD" id="cd16015">
    <property type="entry name" value="LTA_synthase"/>
    <property type="match status" value="1"/>
</dbReference>
<dbReference type="Gene3D" id="3.40.720.10">
    <property type="entry name" value="Alkaline Phosphatase, subunit A"/>
    <property type="match status" value="1"/>
</dbReference>
<proteinExistence type="predicted"/>
<feature type="transmembrane region" description="Helical" evidence="7">
    <location>
        <begin position="176"/>
        <end position="193"/>
    </location>
</feature>
<evidence type="ECO:0000313" key="10">
    <source>
        <dbReference type="Proteomes" id="UP000010296"/>
    </source>
</evidence>
<keyword evidence="10" id="KW-1185">Reference proteome</keyword>
<dbReference type="STRING" id="888064.HMPREF9088_1746"/>
<keyword evidence="3" id="KW-1003">Cell membrane</keyword>
<comment type="subcellular location">
    <subcellularLocation>
        <location evidence="1">Cell membrane</location>
        <topology evidence="1">Multi-pass membrane protein</topology>
    </subcellularLocation>
</comment>
<reference evidence="9 10" key="1">
    <citation type="submission" date="2010-12" db="EMBL/GenBank/DDBJ databases">
        <authorList>
            <person name="Muzny D."/>
            <person name="Qin X."/>
            <person name="Deng J."/>
            <person name="Jiang H."/>
            <person name="Liu Y."/>
            <person name="Qu J."/>
            <person name="Song X.-Z."/>
            <person name="Zhang L."/>
            <person name="Thornton R."/>
            <person name="Coyle M."/>
            <person name="Francisco L."/>
            <person name="Jackson L."/>
            <person name="Javaid M."/>
            <person name="Korchina V."/>
            <person name="Kovar C."/>
            <person name="Mata R."/>
            <person name="Mathew T."/>
            <person name="Ngo R."/>
            <person name="Nguyen L."/>
            <person name="Nguyen N."/>
            <person name="Okwuonu G."/>
            <person name="Ongeri F."/>
            <person name="Pham C."/>
            <person name="Simmons D."/>
            <person name="Wilczek-Boney K."/>
            <person name="Hale W."/>
            <person name="Jakkamsetti A."/>
            <person name="Pham P."/>
            <person name="Ruth R."/>
            <person name="San Lucas F."/>
            <person name="Warren J."/>
            <person name="Zhang J."/>
            <person name="Zhao Z."/>
            <person name="Zhou C."/>
            <person name="Zhu D."/>
            <person name="Lee S."/>
            <person name="Bess C."/>
            <person name="Blankenburg K."/>
            <person name="Forbes L."/>
            <person name="Fu Q."/>
            <person name="Gubbala S."/>
            <person name="Hirani K."/>
            <person name="Jayaseelan J.C."/>
            <person name="Lara F."/>
            <person name="Munidasa M."/>
            <person name="Palculict T."/>
            <person name="Patil S."/>
            <person name="Pu L.-L."/>
            <person name="Saada N."/>
            <person name="Tang L."/>
            <person name="Weissenberger G."/>
            <person name="Zhu Y."/>
            <person name="Hemphill L."/>
            <person name="Shang Y."/>
            <person name="Youmans B."/>
            <person name="Ayvaz T."/>
            <person name="Ross M."/>
            <person name="Santibanez J."/>
            <person name="Aqrawi P."/>
            <person name="Gross S."/>
            <person name="Joshi V."/>
            <person name="Fowler G."/>
            <person name="Nazareth L."/>
            <person name="Reid J."/>
            <person name="Worley K."/>
            <person name="Petrosino J."/>
            <person name="Highlander S."/>
            <person name="Gibbs R."/>
        </authorList>
    </citation>
    <scope>NUCLEOTIDE SEQUENCE [LARGE SCALE GENOMIC DNA]</scope>
    <source>
        <strain evidence="10">DSM 15952 / CCUG 50447 / LMG 22039 / TP 1.5</strain>
    </source>
</reference>
<dbReference type="InterPro" id="IPR017850">
    <property type="entry name" value="Alkaline_phosphatase_core_sf"/>
</dbReference>
<feature type="transmembrane region" description="Helical" evidence="7">
    <location>
        <begin position="73"/>
        <end position="91"/>
    </location>
</feature>
<keyword evidence="4 7" id="KW-0812">Transmembrane</keyword>
<gene>
    <name evidence="9" type="ORF">HMPREF9088_1746</name>
</gene>
<dbReference type="Pfam" id="PF00884">
    <property type="entry name" value="Sulfatase"/>
    <property type="match status" value="1"/>
</dbReference>
<dbReference type="HOGENOM" id="CLU_014385_3_2_9"/>
<evidence type="ECO:0000256" key="5">
    <source>
        <dbReference type="ARBA" id="ARBA00022989"/>
    </source>
</evidence>
<dbReference type="AlphaFoldDB" id="E6LHA6"/>
<organism evidence="9 10">
    <name type="scientific">Enterococcus italicus (strain DSM 15952 / CCUG 50447 / LMG 22039 / TP 1.5)</name>
    <dbReference type="NCBI Taxonomy" id="888064"/>
    <lineage>
        <taxon>Bacteria</taxon>
        <taxon>Bacillati</taxon>
        <taxon>Bacillota</taxon>
        <taxon>Bacilli</taxon>
        <taxon>Lactobacillales</taxon>
        <taxon>Enterococcaceae</taxon>
        <taxon>Enterococcus</taxon>
    </lineage>
</organism>
<evidence type="ECO:0000313" key="9">
    <source>
        <dbReference type="EMBL" id="EFU73438.1"/>
    </source>
</evidence>
<evidence type="ECO:0000259" key="8">
    <source>
        <dbReference type="Pfam" id="PF00884"/>
    </source>
</evidence>
<name>E6LHA6_ENTI1</name>
<evidence type="ECO:0000256" key="4">
    <source>
        <dbReference type="ARBA" id="ARBA00022692"/>
    </source>
</evidence>
<feature type="transmembrane region" description="Helical" evidence="7">
    <location>
        <begin position="30"/>
        <end position="49"/>
    </location>
</feature>
<feature type="domain" description="Sulfatase N-terminal" evidence="8">
    <location>
        <begin position="273"/>
        <end position="554"/>
    </location>
</feature>
<dbReference type="EMBL" id="AEPV01000067">
    <property type="protein sequence ID" value="EFU73438.1"/>
    <property type="molecule type" value="Genomic_DNA"/>
</dbReference>
<comment type="pathway">
    <text evidence="2">Cell wall biogenesis; lipoteichoic acid biosynthesis.</text>
</comment>
<dbReference type="PANTHER" id="PTHR47371">
    <property type="entry name" value="LIPOTEICHOIC ACID SYNTHASE"/>
    <property type="match status" value="1"/>
</dbReference>